<proteinExistence type="predicted"/>
<reference evidence="1" key="3">
    <citation type="submission" date="2025-09" db="UniProtKB">
        <authorList>
            <consortium name="Ensembl"/>
        </authorList>
    </citation>
    <scope>IDENTIFICATION</scope>
</reference>
<accession>A0AC11D6T9</accession>
<sequence length="154" mass="17423">MVIKALRAAEKVQARASGGGQKLGNSLKEEAEKTKILTLLPAQLSIISAQCSVWHHVGSWERCERVREQHEEHGTDQQCESQSGQDWEIPNEWQMLQSLIKKVWIPMKPYYTQAYQEIWVGTGLMAYIVYKIRSADKRSKALKASSAAPAHGHH</sequence>
<organism evidence="1">
    <name type="scientific">Ovis aries</name>
    <name type="common">Sheep</name>
    <dbReference type="NCBI Taxonomy" id="9940"/>
    <lineage>
        <taxon>Eukaryota</taxon>
        <taxon>Metazoa</taxon>
        <taxon>Chordata</taxon>
        <taxon>Craniata</taxon>
        <taxon>Vertebrata</taxon>
        <taxon>Euteleostomi</taxon>
        <taxon>Mammalia</taxon>
        <taxon>Eutheria</taxon>
        <taxon>Laurasiatheria</taxon>
        <taxon>Artiodactyla</taxon>
        <taxon>Ruminantia</taxon>
        <taxon>Pecora</taxon>
        <taxon>Bovidae</taxon>
        <taxon>Caprinae</taxon>
        <taxon>Ovis</taxon>
    </lineage>
</organism>
<name>A0AC11D6T9_SHEEP</name>
<evidence type="ECO:0000313" key="1">
    <source>
        <dbReference type="Ensembl" id="ENSOARP00020039372.1"/>
    </source>
</evidence>
<reference evidence="1" key="2">
    <citation type="submission" date="2025-08" db="UniProtKB">
        <authorList>
            <consortium name="Ensembl"/>
        </authorList>
    </citation>
    <scope>IDENTIFICATION</scope>
</reference>
<dbReference type="Ensembl" id="ENSOART00020065691.1">
    <property type="protein sequence ID" value="ENSOARP00020039372.1"/>
    <property type="gene ID" value="ENSOARG00020027556.1"/>
</dbReference>
<protein>
    <submittedName>
        <fullName evidence="1">Uncharacterized protein</fullName>
    </submittedName>
</protein>
<reference evidence="1" key="1">
    <citation type="submission" date="2020-11" db="EMBL/GenBank/DDBJ databases">
        <authorList>
            <person name="Davenport K.M."/>
            <person name="Bickhart D.M."/>
            <person name="Smith T.P.L."/>
            <person name="Murdoch B.M."/>
            <person name="Rosen B.D."/>
        </authorList>
    </citation>
    <scope>NUCLEOTIDE SEQUENCE [LARGE SCALE GENOMIC DNA]</scope>
    <source>
        <strain evidence="1">OAR_USU_Benz2616</strain>
    </source>
</reference>